<keyword evidence="5 6" id="KW-1015">Disulfide bond</keyword>
<feature type="disulfide bond" evidence="6">
    <location>
        <begin position="7"/>
        <end position="38"/>
    </location>
</feature>
<keyword evidence="4" id="KW-0496">Mitochondrion</keyword>
<dbReference type="PROSITE" id="PS51808">
    <property type="entry name" value="CHCH"/>
    <property type="match status" value="1"/>
</dbReference>
<feature type="disulfide bond" evidence="6">
    <location>
        <begin position="17"/>
        <end position="28"/>
    </location>
</feature>
<dbReference type="PANTHER" id="PTHR15590:SF0">
    <property type="entry name" value="CX9C MOTIF-CONTAINING PROTEIN 4"/>
    <property type="match status" value="1"/>
</dbReference>
<keyword evidence="8" id="KW-1185">Reference proteome</keyword>
<dbReference type="SUPFAM" id="SSF47072">
    <property type="entry name" value="Cysteine alpha-hairpin motif"/>
    <property type="match status" value="1"/>
</dbReference>
<dbReference type="GO" id="GO:0005758">
    <property type="term" value="C:mitochondrial intermembrane space"/>
    <property type="evidence" value="ECO:0007669"/>
    <property type="project" value="UniProtKB-SubCell"/>
</dbReference>
<protein>
    <recommendedName>
        <fullName evidence="3">Cx9C motif-containing protein 4, mitochondrial</fullName>
    </recommendedName>
</protein>
<dbReference type="OrthoDB" id="13601at2759"/>
<dbReference type="InterPro" id="IPR027179">
    <property type="entry name" value="CMC4"/>
</dbReference>
<comment type="subcellular location">
    <subcellularLocation>
        <location evidence="1">Mitochondrion intermembrane space</location>
    </subcellularLocation>
</comment>
<proteinExistence type="inferred from homology"/>
<organism evidence="7 8">
    <name type="scientific">Tricholomella constricta</name>
    <dbReference type="NCBI Taxonomy" id="117010"/>
    <lineage>
        <taxon>Eukaryota</taxon>
        <taxon>Fungi</taxon>
        <taxon>Dikarya</taxon>
        <taxon>Basidiomycota</taxon>
        <taxon>Agaricomycotina</taxon>
        <taxon>Agaricomycetes</taxon>
        <taxon>Agaricomycetidae</taxon>
        <taxon>Agaricales</taxon>
        <taxon>Tricholomatineae</taxon>
        <taxon>Lyophyllaceae</taxon>
        <taxon>Tricholomella</taxon>
    </lineage>
</organism>
<dbReference type="Gene3D" id="1.10.287.1130">
    <property type="entry name" value="CytochromE C oxidase copper chaperone"/>
    <property type="match status" value="1"/>
</dbReference>
<evidence type="ECO:0000256" key="3">
    <source>
        <dbReference type="ARBA" id="ARBA00019406"/>
    </source>
</evidence>
<gene>
    <name evidence="7" type="ORF">D9615_009006</name>
</gene>
<dbReference type="Pfam" id="PF08991">
    <property type="entry name" value="CMC4"/>
    <property type="match status" value="1"/>
</dbReference>
<dbReference type="AlphaFoldDB" id="A0A8H5H124"/>
<dbReference type="EMBL" id="JAACJP010000035">
    <property type="protein sequence ID" value="KAF5374654.1"/>
    <property type="molecule type" value="Genomic_DNA"/>
</dbReference>
<evidence type="ECO:0000313" key="8">
    <source>
        <dbReference type="Proteomes" id="UP000565441"/>
    </source>
</evidence>
<evidence type="ECO:0000256" key="5">
    <source>
        <dbReference type="ARBA" id="ARBA00023157"/>
    </source>
</evidence>
<evidence type="ECO:0000256" key="1">
    <source>
        <dbReference type="ARBA" id="ARBA00004569"/>
    </source>
</evidence>
<feature type="disulfide bond" evidence="6">
    <location>
        <begin position="39"/>
        <end position="58"/>
    </location>
</feature>
<evidence type="ECO:0000256" key="6">
    <source>
        <dbReference type="PIRSR" id="PIRSR627179-50"/>
    </source>
</evidence>
<reference evidence="7 8" key="1">
    <citation type="journal article" date="2020" name="ISME J.">
        <title>Uncovering the hidden diversity of litter-decomposition mechanisms in mushroom-forming fungi.</title>
        <authorList>
            <person name="Floudas D."/>
            <person name="Bentzer J."/>
            <person name="Ahren D."/>
            <person name="Johansson T."/>
            <person name="Persson P."/>
            <person name="Tunlid A."/>
        </authorList>
    </citation>
    <scope>NUCLEOTIDE SEQUENCE [LARGE SCALE GENOMIC DNA]</scope>
    <source>
        <strain evidence="7 8">CBS 661.87</strain>
    </source>
</reference>
<sequence length="77" mass="8605">MSKFQACQDEACDLQACLTKNTYTPEKCDSHLRKLYECCQRMYDSEGGNGTASKSTACPMPSVVKRWLKDHSVPGKP</sequence>
<accession>A0A8H5H124</accession>
<comment type="similarity">
    <text evidence="2">Belongs to the CMC4 family.</text>
</comment>
<dbReference type="InterPro" id="IPR009069">
    <property type="entry name" value="Cys_alpha_HP_mot_SF"/>
</dbReference>
<evidence type="ECO:0000256" key="4">
    <source>
        <dbReference type="ARBA" id="ARBA00023128"/>
    </source>
</evidence>
<evidence type="ECO:0000313" key="7">
    <source>
        <dbReference type="EMBL" id="KAF5374654.1"/>
    </source>
</evidence>
<dbReference type="Proteomes" id="UP000565441">
    <property type="component" value="Unassembled WGS sequence"/>
</dbReference>
<dbReference type="PANTHER" id="PTHR15590">
    <property type="entry name" value="CX9C MOTIF-CONTAINING PROTEIN 4"/>
    <property type="match status" value="1"/>
</dbReference>
<name>A0A8H5H124_9AGAR</name>
<evidence type="ECO:0000256" key="2">
    <source>
        <dbReference type="ARBA" id="ARBA00009858"/>
    </source>
</evidence>
<comment type="caution">
    <text evidence="7">The sequence shown here is derived from an EMBL/GenBank/DDBJ whole genome shotgun (WGS) entry which is preliminary data.</text>
</comment>